<protein>
    <submittedName>
        <fullName evidence="2">Uncharacterized protein</fullName>
    </submittedName>
</protein>
<accession>A0A0D2NE08</accession>
<feature type="non-terminal residue" evidence="2">
    <location>
        <position position="1"/>
    </location>
</feature>
<name>A0A0D2NE08_9CHLO</name>
<organism evidence="2 3">
    <name type="scientific">Monoraphidium neglectum</name>
    <dbReference type="NCBI Taxonomy" id="145388"/>
    <lineage>
        <taxon>Eukaryota</taxon>
        <taxon>Viridiplantae</taxon>
        <taxon>Chlorophyta</taxon>
        <taxon>core chlorophytes</taxon>
        <taxon>Chlorophyceae</taxon>
        <taxon>CS clade</taxon>
        <taxon>Sphaeropleales</taxon>
        <taxon>Selenastraceae</taxon>
        <taxon>Monoraphidium</taxon>
    </lineage>
</organism>
<dbReference type="Proteomes" id="UP000054498">
    <property type="component" value="Unassembled WGS sequence"/>
</dbReference>
<keyword evidence="3" id="KW-1185">Reference proteome</keyword>
<evidence type="ECO:0000256" key="1">
    <source>
        <dbReference type="SAM" id="Phobius"/>
    </source>
</evidence>
<dbReference type="RefSeq" id="XP_013902515.1">
    <property type="nucleotide sequence ID" value="XM_014047061.1"/>
</dbReference>
<reference evidence="2 3" key="1">
    <citation type="journal article" date="2013" name="BMC Genomics">
        <title>Reconstruction of the lipid metabolism for the microalga Monoraphidium neglectum from its genome sequence reveals characteristics suitable for biofuel production.</title>
        <authorList>
            <person name="Bogen C."/>
            <person name="Al-Dilaimi A."/>
            <person name="Albersmeier A."/>
            <person name="Wichmann J."/>
            <person name="Grundmann M."/>
            <person name="Rupp O."/>
            <person name="Lauersen K.J."/>
            <person name="Blifernez-Klassen O."/>
            <person name="Kalinowski J."/>
            <person name="Goesmann A."/>
            <person name="Mussgnug J.H."/>
            <person name="Kruse O."/>
        </authorList>
    </citation>
    <scope>NUCLEOTIDE SEQUENCE [LARGE SCALE GENOMIC DNA]</scope>
    <source>
        <strain evidence="2 3">SAG 48.87</strain>
    </source>
</reference>
<evidence type="ECO:0000313" key="2">
    <source>
        <dbReference type="EMBL" id="KIZ03496.1"/>
    </source>
</evidence>
<gene>
    <name evidence="2" type="ORF">MNEG_4458</name>
</gene>
<dbReference type="KEGG" id="mng:MNEG_4458"/>
<dbReference type="EMBL" id="KK100839">
    <property type="protein sequence ID" value="KIZ03496.1"/>
    <property type="molecule type" value="Genomic_DNA"/>
</dbReference>
<proteinExistence type="predicted"/>
<keyword evidence="1" id="KW-1133">Transmembrane helix</keyword>
<evidence type="ECO:0000313" key="3">
    <source>
        <dbReference type="Proteomes" id="UP000054498"/>
    </source>
</evidence>
<keyword evidence="1" id="KW-0812">Transmembrane</keyword>
<feature type="transmembrane region" description="Helical" evidence="1">
    <location>
        <begin position="6"/>
        <end position="21"/>
    </location>
</feature>
<dbReference type="AlphaFoldDB" id="A0A0D2NE08"/>
<keyword evidence="1" id="KW-0472">Membrane</keyword>
<dbReference type="GeneID" id="25737335"/>
<sequence>VLGARVVAPLLAAAGLVLFVVKNGRHLVDAPQLCPQLANTVAAAAAAAAKKAA</sequence>